<reference evidence="1" key="1">
    <citation type="submission" date="2020-08" db="EMBL/GenBank/DDBJ databases">
        <title>Ramlibacter sp. GTP1 16S ribosomal RNA gene genome sequencing and assembly.</title>
        <authorList>
            <person name="Kang M."/>
        </authorList>
    </citation>
    <scope>NUCLEOTIDE SEQUENCE</scope>
    <source>
        <strain evidence="1">GTP1</strain>
    </source>
</reference>
<comment type="caution">
    <text evidence="1">The sequence shown here is derived from an EMBL/GenBank/DDBJ whole genome shotgun (WGS) entry which is preliminary data.</text>
</comment>
<dbReference type="AlphaFoldDB" id="A0A923S0Q8"/>
<keyword evidence="2" id="KW-1185">Reference proteome</keyword>
<name>A0A923S0Q8_9BURK</name>
<evidence type="ECO:0000313" key="2">
    <source>
        <dbReference type="Proteomes" id="UP000596827"/>
    </source>
</evidence>
<proteinExistence type="predicted"/>
<accession>A0A923S0Q8</accession>
<organism evidence="1 2">
    <name type="scientific">Ramlibacter albus</name>
    <dbReference type="NCBI Taxonomy" id="2079448"/>
    <lineage>
        <taxon>Bacteria</taxon>
        <taxon>Pseudomonadati</taxon>
        <taxon>Pseudomonadota</taxon>
        <taxon>Betaproteobacteria</taxon>
        <taxon>Burkholderiales</taxon>
        <taxon>Comamonadaceae</taxon>
        <taxon>Ramlibacter</taxon>
    </lineage>
</organism>
<dbReference type="RefSeq" id="WP_187080064.1">
    <property type="nucleotide sequence ID" value="NZ_JACORU010000001.1"/>
</dbReference>
<protein>
    <submittedName>
        <fullName evidence="1">Uncharacterized protein</fullName>
    </submittedName>
</protein>
<dbReference type="Proteomes" id="UP000596827">
    <property type="component" value="Unassembled WGS sequence"/>
</dbReference>
<evidence type="ECO:0000313" key="1">
    <source>
        <dbReference type="EMBL" id="MBC5763624.1"/>
    </source>
</evidence>
<gene>
    <name evidence="1" type="ORF">H8R02_04135</name>
</gene>
<sequence length="147" mass="16381">METVIVFVDDADYAHQQLAPVKNQQPTHWVVVGCAPQLTRRAGKWVSQSARQQWRARWCEKLFSRVTPQLAGAEDKVTTVIAKRPLPQLTRELLMRHGAGRVFDARRPKFGHQMDPVTADQPVQQRPAWEVPGAIAGLGAALVLAAE</sequence>
<dbReference type="EMBL" id="JACORU010000001">
    <property type="protein sequence ID" value="MBC5763624.1"/>
    <property type="molecule type" value="Genomic_DNA"/>
</dbReference>